<comment type="caution">
    <text evidence="5">The sequence shown here is derived from an EMBL/GenBank/DDBJ whole genome shotgun (WGS) entry which is preliminary data.</text>
</comment>
<keyword evidence="1" id="KW-0560">Oxidoreductase</keyword>
<evidence type="ECO:0000256" key="1">
    <source>
        <dbReference type="ARBA" id="ARBA00023002"/>
    </source>
</evidence>
<evidence type="ECO:0000313" key="5">
    <source>
        <dbReference type="EMBL" id="TWI40049.1"/>
    </source>
</evidence>
<keyword evidence="6" id="KW-1185">Reference proteome</keyword>
<dbReference type="Pfam" id="PF00346">
    <property type="entry name" value="Complex1_49kDa"/>
    <property type="match status" value="1"/>
</dbReference>
<dbReference type="AlphaFoldDB" id="A0A562P6N0"/>
<sequence>MSKRKMPALIDLIEAGRPVEHHAPWRRAMVAPKTWNLAVEQLAEGRWSMLGLWGEPEIVHMALLDAADIGVISLKCPGGRYPSVGQLHPPALRLERTAADLFGLSPQGLPDTRRWLDHGQWGISYPLAAGASAARSQAPTTASAYRFLPAEGDGLHQIPVGPVHAGIIEPGHFRFTASGETVVRLEERLGYVHKGIEGLMAGSPVERAARLAGRTSGDSTVAYSLAFARAVEAALGVEAPPRAVWLRALMAELERLANHLGDIGAICNDAAFALMHAHCGVLRERVLRAGDAAFGHRLMRDRIVPGGVASDLGEAGMAAVLSAITEIRQRFPYLVELYDNTASLQDRTVATGRLKPELARQYAAGGYVGRASGRDFDARRSPGYPPYDELAFDVPVLQEGDVNARVWIRIREVEQSLSLVEQILERLPDGPISVGIPEPPREGMALDGMALVEGFRGDILAWLRIGAGGLVERCHLRDPSWFQWPLLEAAIEGNIVADFPLCNKSFNCSYSGHDL</sequence>
<name>A0A562P6N0_9HYPH</name>
<dbReference type="InterPro" id="IPR001268">
    <property type="entry name" value="NADH_UbQ_OxRdtase_30kDa_su"/>
</dbReference>
<dbReference type="EMBL" id="VLKT01000008">
    <property type="protein sequence ID" value="TWI40049.1"/>
    <property type="molecule type" value="Genomic_DNA"/>
</dbReference>
<organism evidence="5 6">
    <name type="scientific">Mesorhizobium tianshanense</name>
    <dbReference type="NCBI Taxonomy" id="39844"/>
    <lineage>
        <taxon>Bacteria</taxon>
        <taxon>Pseudomonadati</taxon>
        <taxon>Pseudomonadota</taxon>
        <taxon>Alphaproteobacteria</taxon>
        <taxon>Hyphomicrobiales</taxon>
        <taxon>Phyllobacteriaceae</taxon>
        <taxon>Mesorhizobium</taxon>
    </lineage>
</organism>
<evidence type="ECO:0000259" key="3">
    <source>
        <dbReference type="Pfam" id="PF00329"/>
    </source>
</evidence>
<dbReference type="InterPro" id="IPR052197">
    <property type="entry name" value="ComplexI_49kDa-like"/>
</dbReference>
<dbReference type="GO" id="GO:0051287">
    <property type="term" value="F:NAD binding"/>
    <property type="evidence" value="ECO:0007669"/>
    <property type="project" value="InterPro"/>
</dbReference>
<evidence type="ECO:0000313" key="6">
    <source>
        <dbReference type="Proteomes" id="UP000317122"/>
    </source>
</evidence>
<evidence type="ECO:0000259" key="4">
    <source>
        <dbReference type="Pfam" id="PF00346"/>
    </source>
</evidence>
<dbReference type="InterPro" id="IPR001135">
    <property type="entry name" value="NADH_Q_OxRdtase_suD"/>
</dbReference>
<dbReference type="Proteomes" id="UP000317122">
    <property type="component" value="Unassembled WGS sequence"/>
</dbReference>
<dbReference type="Pfam" id="PF00329">
    <property type="entry name" value="Complex1_30kDa"/>
    <property type="match status" value="1"/>
</dbReference>
<reference evidence="5 6" key="1">
    <citation type="journal article" date="2015" name="Stand. Genomic Sci.">
        <title>Genomic Encyclopedia of Bacterial and Archaeal Type Strains, Phase III: the genomes of soil and plant-associated and newly described type strains.</title>
        <authorList>
            <person name="Whitman W.B."/>
            <person name="Woyke T."/>
            <person name="Klenk H.P."/>
            <person name="Zhou Y."/>
            <person name="Lilburn T.G."/>
            <person name="Beck B.J."/>
            <person name="De Vos P."/>
            <person name="Vandamme P."/>
            <person name="Eisen J.A."/>
            <person name="Garrity G."/>
            <person name="Hugenholtz P."/>
            <person name="Kyrpides N.C."/>
        </authorList>
    </citation>
    <scope>NUCLEOTIDE SEQUENCE [LARGE SCALE GENOMIC DNA]</scope>
    <source>
        <strain evidence="5 6">CGMCC 1.2546</strain>
    </source>
</reference>
<dbReference type="GO" id="GO:0008137">
    <property type="term" value="F:NADH dehydrogenase (ubiquinone) activity"/>
    <property type="evidence" value="ECO:0007669"/>
    <property type="project" value="InterPro"/>
</dbReference>
<dbReference type="GO" id="GO:0048038">
    <property type="term" value="F:quinone binding"/>
    <property type="evidence" value="ECO:0007669"/>
    <property type="project" value="InterPro"/>
</dbReference>
<dbReference type="InterPro" id="IPR037232">
    <property type="entry name" value="NADH_quin_OxRdtase_su_C/D-like"/>
</dbReference>
<feature type="domain" description="NADH-quinone oxidoreductase subunit D" evidence="4">
    <location>
        <begin position="282"/>
        <end position="434"/>
    </location>
</feature>
<dbReference type="SUPFAM" id="SSF143243">
    <property type="entry name" value="Nqo5-like"/>
    <property type="match status" value="1"/>
</dbReference>
<accession>A0A562P6N0</accession>
<proteinExistence type="predicted"/>
<dbReference type="GO" id="GO:0016651">
    <property type="term" value="F:oxidoreductase activity, acting on NAD(P)H"/>
    <property type="evidence" value="ECO:0007669"/>
    <property type="project" value="InterPro"/>
</dbReference>
<dbReference type="PANTHER" id="PTHR43485">
    <property type="entry name" value="HYDROGENASE-4 COMPONENT G"/>
    <property type="match status" value="1"/>
</dbReference>
<protein>
    <submittedName>
        <fullName evidence="5">Ni,Fe-hydrogenase III large subunit</fullName>
    </submittedName>
</protein>
<dbReference type="SUPFAM" id="SSF56762">
    <property type="entry name" value="HydB/Nqo4-like"/>
    <property type="match status" value="1"/>
</dbReference>
<dbReference type="Gene3D" id="1.10.645.10">
    <property type="entry name" value="Cytochrome-c3 Hydrogenase, chain B"/>
    <property type="match status" value="1"/>
</dbReference>
<gene>
    <name evidence="5" type="ORF">IQ26_01654</name>
</gene>
<keyword evidence="2" id="KW-0520">NAD</keyword>
<evidence type="ECO:0000256" key="2">
    <source>
        <dbReference type="ARBA" id="ARBA00023027"/>
    </source>
</evidence>
<feature type="domain" description="NADH:ubiquinone oxidoreductase 30kDa subunit" evidence="3">
    <location>
        <begin position="72"/>
        <end position="127"/>
    </location>
</feature>
<dbReference type="InterPro" id="IPR029014">
    <property type="entry name" value="NiFe-Hase_large"/>
</dbReference>
<dbReference type="PANTHER" id="PTHR43485:SF1">
    <property type="entry name" value="FORMATE HYDROGENLYASE SUBUNIT 5-RELATED"/>
    <property type="match status" value="1"/>
</dbReference>